<dbReference type="Gene3D" id="1.10.357.10">
    <property type="entry name" value="Tetracycline Repressor, domain 2"/>
    <property type="match status" value="1"/>
</dbReference>
<comment type="caution">
    <text evidence="6">The sequence shown here is derived from an EMBL/GenBank/DDBJ whole genome shotgun (WGS) entry which is preliminary data.</text>
</comment>
<feature type="DNA-binding region" description="H-T-H motif" evidence="4">
    <location>
        <begin position="29"/>
        <end position="48"/>
    </location>
</feature>
<proteinExistence type="predicted"/>
<evidence type="ECO:0000256" key="4">
    <source>
        <dbReference type="PROSITE-ProRule" id="PRU00335"/>
    </source>
</evidence>
<protein>
    <submittedName>
        <fullName evidence="6">TetR/AcrR family transcriptional regulator</fullName>
    </submittedName>
</protein>
<evidence type="ECO:0000313" key="6">
    <source>
        <dbReference type="EMBL" id="MFD2611633.1"/>
    </source>
</evidence>
<dbReference type="PANTHER" id="PTHR47506:SF1">
    <property type="entry name" value="HTH-TYPE TRANSCRIPTIONAL REGULATOR YJDC"/>
    <property type="match status" value="1"/>
</dbReference>
<dbReference type="InterPro" id="IPR011075">
    <property type="entry name" value="TetR_C"/>
</dbReference>
<sequence length="195" mass="22494">MARTKEFDEDAVLLKAMHLFWEQGYEKTSIQDLVSHLGIHKGSLYDTYGDKHTLYIKALKRYIESFEQKVIRPVKRHMADTGSAKEAIRMMLEMAVLLNEEIPVGCFAVNTAVELAKHDSECREYVLLSWSRVEQLLHELIVEGQQSGELSMSLNVEWLSHYFNNAIIGLRVMAKGITDREKFNQIIEMNMSVLE</sequence>
<evidence type="ECO:0000256" key="2">
    <source>
        <dbReference type="ARBA" id="ARBA00023125"/>
    </source>
</evidence>
<accession>A0ABW5P8Y4</accession>
<dbReference type="Pfam" id="PF00440">
    <property type="entry name" value="TetR_N"/>
    <property type="match status" value="1"/>
</dbReference>
<feature type="domain" description="HTH tetR-type" evidence="5">
    <location>
        <begin position="6"/>
        <end position="66"/>
    </location>
</feature>
<dbReference type="RefSeq" id="WP_377600481.1">
    <property type="nucleotide sequence ID" value="NZ_JBHUME010000005.1"/>
</dbReference>
<dbReference type="SUPFAM" id="SSF46689">
    <property type="entry name" value="Homeodomain-like"/>
    <property type="match status" value="1"/>
</dbReference>
<dbReference type="PROSITE" id="PS50977">
    <property type="entry name" value="HTH_TETR_2"/>
    <property type="match status" value="1"/>
</dbReference>
<name>A0ABW5P8Y4_9BACL</name>
<evidence type="ECO:0000256" key="1">
    <source>
        <dbReference type="ARBA" id="ARBA00023015"/>
    </source>
</evidence>
<dbReference type="InterPro" id="IPR036271">
    <property type="entry name" value="Tet_transcr_reg_TetR-rel_C_sf"/>
</dbReference>
<reference evidence="7" key="1">
    <citation type="journal article" date="2019" name="Int. J. Syst. Evol. Microbiol.">
        <title>The Global Catalogue of Microorganisms (GCM) 10K type strain sequencing project: providing services to taxonomists for standard genome sequencing and annotation.</title>
        <authorList>
            <consortium name="The Broad Institute Genomics Platform"/>
            <consortium name="The Broad Institute Genome Sequencing Center for Infectious Disease"/>
            <person name="Wu L."/>
            <person name="Ma J."/>
        </authorList>
    </citation>
    <scope>NUCLEOTIDE SEQUENCE [LARGE SCALE GENOMIC DNA]</scope>
    <source>
        <strain evidence="7">KCTC 3950</strain>
    </source>
</reference>
<evidence type="ECO:0000256" key="3">
    <source>
        <dbReference type="ARBA" id="ARBA00023163"/>
    </source>
</evidence>
<dbReference type="Gene3D" id="1.10.10.60">
    <property type="entry name" value="Homeodomain-like"/>
    <property type="match status" value="1"/>
</dbReference>
<dbReference type="InterPro" id="IPR001647">
    <property type="entry name" value="HTH_TetR"/>
</dbReference>
<keyword evidence="7" id="KW-1185">Reference proteome</keyword>
<dbReference type="InterPro" id="IPR009057">
    <property type="entry name" value="Homeodomain-like_sf"/>
</dbReference>
<organism evidence="6 7">
    <name type="scientific">Paenibacillus gansuensis</name>
    <dbReference type="NCBI Taxonomy" id="306542"/>
    <lineage>
        <taxon>Bacteria</taxon>
        <taxon>Bacillati</taxon>
        <taxon>Bacillota</taxon>
        <taxon>Bacilli</taxon>
        <taxon>Bacillales</taxon>
        <taxon>Paenibacillaceae</taxon>
        <taxon>Paenibacillus</taxon>
    </lineage>
</organism>
<evidence type="ECO:0000259" key="5">
    <source>
        <dbReference type="PROSITE" id="PS50977"/>
    </source>
</evidence>
<dbReference type="PANTHER" id="PTHR47506">
    <property type="entry name" value="TRANSCRIPTIONAL REGULATORY PROTEIN"/>
    <property type="match status" value="1"/>
</dbReference>
<dbReference type="EMBL" id="JBHUME010000005">
    <property type="protein sequence ID" value="MFD2611633.1"/>
    <property type="molecule type" value="Genomic_DNA"/>
</dbReference>
<keyword evidence="3" id="KW-0804">Transcription</keyword>
<keyword evidence="1" id="KW-0805">Transcription regulation</keyword>
<gene>
    <name evidence="6" type="ORF">ACFSUF_04265</name>
</gene>
<keyword evidence="2 4" id="KW-0238">DNA-binding</keyword>
<dbReference type="SUPFAM" id="SSF48498">
    <property type="entry name" value="Tetracyclin repressor-like, C-terminal domain"/>
    <property type="match status" value="1"/>
</dbReference>
<evidence type="ECO:0000313" key="7">
    <source>
        <dbReference type="Proteomes" id="UP001597541"/>
    </source>
</evidence>
<dbReference type="Proteomes" id="UP001597541">
    <property type="component" value="Unassembled WGS sequence"/>
</dbReference>
<dbReference type="Pfam" id="PF16925">
    <property type="entry name" value="TetR_C_13"/>
    <property type="match status" value="1"/>
</dbReference>